<dbReference type="RefSeq" id="WP_379285746.1">
    <property type="nucleotide sequence ID" value="NZ_JBHTIU010000008.1"/>
</dbReference>
<organism evidence="13 14">
    <name type="scientific">Paenibacillus residui</name>
    <dbReference type="NCBI Taxonomy" id="629724"/>
    <lineage>
        <taxon>Bacteria</taxon>
        <taxon>Bacillati</taxon>
        <taxon>Bacillota</taxon>
        <taxon>Bacilli</taxon>
        <taxon>Bacillales</taxon>
        <taxon>Paenibacillaceae</taxon>
        <taxon>Paenibacillus</taxon>
    </lineage>
</organism>
<dbReference type="Gene3D" id="3.40.640.10">
    <property type="entry name" value="Type I PLP-dependent aspartate aminotransferase-like (Major domain)"/>
    <property type="match status" value="1"/>
</dbReference>
<dbReference type="InterPro" id="IPR000192">
    <property type="entry name" value="Aminotrans_V_dom"/>
</dbReference>
<evidence type="ECO:0000256" key="3">
    <source>
        <dbReference type="ARBA" id="ARBA00006904"/>
    </source>
</evidence>
<comment type="similarity">
    <text evidence="3 11">Belongs to the class-V pyridoxal-phosphate-dependent aminotransferase family. SerC subfamily.</text>
</comment>
<dbReference type="Gene3D" id="3.90.1150.10">
    <property type="entry name" value="Aspartate Aminotransferase, domain 1"/>
    <property type="match status" value="1"/>
</dbReference>
<evidence type="ECO:0000256" key="8">
    <source>
        <dbReference type="ARBA" id="ARBA00023299"/>
    </source>
</evidence>
<dbReference type="GO" id="GO:0004648">
    <property type="term" value="F:O-phospho-L-serine:2-oxoglutarate aminotransferase activity"/>
    <property type="evidence" value="ECO:0007669"/>
    <property type="project" value="UniProtKB-EC"/>
</dbReference>
<dbReference type="HAMAP" id="MF_00160">
    <property type="entry name" value="SerC_aminotrans_5"/>
    <property type="match status" value="1"/>
</dbReference>
<comment type="caution">
    <text evidence="13">The sequence shown here is derived from an EMBL/GenBank/DDBJ whole genome shotgun (WGS) entry which is preliminary data.</text>
</comment>
<evidence type="ECO:0000256" key="1">
    <source>
        <dbReference type="ARBA" id="ARBA00003483"/>
    </source>
</evidence>
<evidence type="ECO:0000256" key="11">
    <source>
        <dbReference type="HAMAP-Rule" id="MF_00160"/>
    </source>
</evidence>
<sequence>MTYAYNFNAGPGALPSEVLQEAQEELHNFQGIGASILEMSHRSKPYEAIHNEAQQLIKELLELSSDYDVLLLPGGASAQFCMVPINFLTKGKTAGYVNSGTWSGKAWKEAQKIGKTLVLASGEKEYFKRLPDLNNLGIPRELAYVHLTSNETIGGIQYKSFPDTGDVPLFADMSSDIMSRPIEASKFALIYAGAQKNIGPAGVTIVIVHRPLLERIPEAIPDMLSYNVHAKHNSLFNTPPVFSVYMVNLVLKWIVNQGGLPEMAARNRQKADLLYHVIDTSGGFYRGLAHKDSRSMMNITFGISSPEIENKLLVELEQEGFMGLKGHRDAGHLRASVYNAVPYEHCKTLAEFLADFQKRNG</sequence>
<accession>A0ABW3D7R1</accession>
<evidence type="ECO:0000256" key="2">
    <source>
        <dbReference type="ARBA" id="ARBA00005099"/>
    </source>
</evidence>
<dbReference type="NCBIfam" id="NF003764">
    <property type="entry name" value="PRK05355.1"/>
    <property type="match status" value="1"/>
</dbReference>
<comment type="function">
    <text evidence="1 11">Catalyzes the reversible conversion of 3-phosphohydroxypyruvate to phosphoserine and of 3-hydroxy-2-oxo-4-phosphonooxybutanoate to phosphohydroxythreonine.</text>
</comment>
<dbReference type="SUPFAM" id="SSF53383">
    <property type="entry name" value="PLP-dependent transferases"/>
    <property type="match status" value="1"/>
</dbReference>
<evidence type="ECO:0000313" key="13">
    <source>
        <dbReference type="EMBL" id="MFD0867935.1"/>
    </source>
</evidence>
<evidence type="ECO:0000313" key="14">
    <source>
        <dbReference type="Proteomes" id="UP001597120"/>
    </source>
</evidence>
<evidence type="ECO:0000256" key="10">
    <source>
        <dbReference type="ARBA" id="ARBA00049007"/>
    </source>
</evidence>
<keyword evidence="11" id="KW-0963">Cytoplasm</keyword>
<keyword evidence="7 11" id="KW-0663">Pyridoxal phosphate</keyword>
<keyword evidence="14" id="KW-1185">Reference proteome</keyword>
<dbReference type="PANTHER" id="PTHR43247">
    <property type="entry name" value="PHOSPHOSERINE AMINOTRANSFERASE"/>
    <property type="match status" value="1"/>
</dbReference>
<keyword evidence="4 11" id="KW-0032">Aminotransferase</keyword>
<comment type="subcellular location">
    <subcellularLocation>
        <location evidence="11">Cytoplasm</location>
    </subcellularLocation>
</comment>
<dbReference type="PANTHER" id="PTHR43247:SF1">
    <property type="entry name" value="PHOSPHOSERINE AMINOTRANSFERASE"/>
    <property type="match status" value="1"/>
</dbReference>
<reference evidence="14" key="1">
    <citation type="journal article" date="2019" name="Int. J. Syst. Evol. Microbiol.">
        <title>The Global Catalogue of Microorganisms (GCM) 10K type strain sequencing project: providing services to taxonomists for standard genome sequencing and annotation.</title>
        <authorList>
            <consortium name="The Broad Institute Genomics Platform"/>
            <consortium name="The Broad Institute Genome Sequencing Center for Infectious Disease"/>
            <person name="Wu L."/>
            <person name="Ma J."/>
        </authorList>
    </citation>
    <scope>NUCLEOTIDE SEQUENCE [LARGE SCALE GENOMIC DNA]</scope>
    <source>
        <strain evidence="14">CCUG 57263</strain>
    </source>
</reference>
<dbReference type="InterPro" id="IPR015424">
    <property type="entry name" value="PyrdxlP-dep_Trfase"/>
</dbReference>
<feature type="domain" description="Aminotransferase class V" evidence="12">
    <location>
        <begin position="5"/>
        <end position="342"/>
    </location>
</feature>
<proteinExistence type="inferred from homology"/>
<keyword evidence="6 11" id="KW-0808">Transferase</keyword>
<comment type="subunit">
    <text evidence="11">Homodimer.</text>
</comment>
<dbReference type="InterPro" id="IPR022278">
    <property type="entry name" value="Pser_aminoTfrase"/>
</dbReference>
<dbReference type="PIRSF" id="PIRSF000525">
    <property type="entry name" value="SerC"/>
    <property type="match status" value="1"/>
</dbReference>
<dbReference type="EMBL" id="JBHTIU010000008">
    <property type="protein sequence ID" value="MFD0867935.1"/>
    <property type="molecule type" value="Genomic_DNA"/>
</dbReference>
<gene>
    <name evidence="11 13" type="primary">serC</name>
    <name evidence="13" type="ORF">ACFQ03_02150</name>
</gene>
<comment type="catalytic activity">
    <reaction evidence="10 11">
        <text>O-phospho-L-serine + 2-oxoglutarate = 3-phosphooxypyruvate + L-glutamate</text>
        <dbReference type="Rhea" id="RHEA:14329"/>
        <dbReference type="ChEBI" id="CHEBI:16810"/>
        <dbReference type="ChEBI" id="CHEBI:18110"/>
        <dbReference type="ChEBI" id="CHEBI:29985"/>
        <dbReference type="ChEBI" id="CHEBI:57524"/>
        <dbReference type="EC" id="2.6.1.52"/>
    </reaction>
</comment>
<evidence type="ECO:0000256" key="5">
    <source>
        <dbReference type="ARBA" id="ARBA00022605"/>
    </source>
</evidence>
<feature type="binding site" evidence="11">
    <location>
        <position position="172"/>
    </location>
    <ligand>
        <name>pyridoxal 5'-phosphate</name>
        <dbReference type="ChEBI" id="CHEBI:597326"/>
    </ligand>
</feature>
<evidence type="ECO:0000256" key="6">
    <source>
        <dbReference type="ARBA" id="ARBA00022679"/>
    </source>
</evidence>
<feature type="binding site" evidence="11">
    <location>
        <position position="195"/>
    </location>
    <ligand>
        <name>pyridoxal 5'-phosphate</name>
        <dbReference type="ChEBI" id="CHEBI:597326"/>
    </ligand>
</feature>
<comment type="catalytic activity">
    <reaction evidence="9 11">
        <text>4-(phosphooxy)-L-threonine + 2-oxoglutarate = (R)-3-hydroxy-2-oxo-4-phosphooxybutanoate + L-glutamate</text>
        <dbReference type="Rhea" id="RHEA:16573"/>
        <dbReference type="ChEBI" id="CHEBI:16810"/>
        <dbReference type="ChEBI" id="CHEBI:29985"/>
        <dbReference type="ChEBI" id="CHEBI:58452"/>
        <dbReference type="ChEBI" id="CHEBI:58538"/>
        <dbReference type="EC" id="2.6.1.52"/>
    </reaction>
</comment>
<feature type="modified residue" description="N6-(pyridoxal phosphate)lysine" evidence="11">
    <location>
        <position position="196"/>
    </location>
</feature>
<evidence type="ECO:0000259" key="12">
    <source>
        <dbReference type="Pfam" id="PF00266"/>
    </source>
</evidence>
<dbReference type="NCBIfam" id="TIGR01364">
    <property type="entry name" value="serC_1"/>
    <property type="match status" value="1"/>
</dbReference>
<protein>
    <recommendedName>
        <fullName evidence="11">Phosphoserine aminotransferase</fullName>
        <ecNumber evidence="11">2.6.1.52</ecNumber>
    </recommendedName>
    <alternativeName>
        <fullName evidence="11">Phosphohydroxythreonine aminotransferase</fullName>
        <shortName evidence="11">PSAT</shortName>
    </alternativeName>
</protein>
<comment type="cofactor">
    <cofactor evidence="11">
        <name>pyridoxal 5'-phosphate</name>
        <dbReference type="ChEBI" id="CHEBI:597326"/>
    </cofactor>
    <text evidence="11">Binds 1 pyridoxal phosphate per subunit.</text>
</comment>
<dbReference type="InterPro" id="IPR015422">
    <property type="entry name" value="PyrdxlP-dep_Trfase_small"/>
</dbReference>
<keyword evidence="8 11" id="KW-0718">Serine biosynthesis</keyword>
<comment type="caution">
    <text evidence="11">Lacks conserved residue(s) required for the propagation of feature annotation.</text>
</comment>
<dbReference type="Pfam" id="PF00266">
    <property type="entry name" value="Aminotran_5"/>
    <property type="match status" value="1"/>
</dbReference>
<dbReference type="Proteomes" id="UP001597120">
    <property type="component" value="Unassembled WGS sequence"/>
</dbReference>
<feature type="binding site" evidence="11">
    <location>
        <position position="102"/>
    </location>
    <ligand>
        <name>pyridoxal 5'-phosphate</name>
        <dbReference type="ChEBI" id="CHEBI:597326"/>
    </ligand>
</feature>
<evidence type="ECO:0000256" key="7">
    <source>
        <dbReference type="ARBA" id="ARBA00022898"/>
    </source>
</evidence>
<feature type="binding site" evidence="11">
    <location>
        <position position="42"/>
    </location>
    <ligand>
        <name>L-glutamate</name>
        <dbReference type="ChEBI" id="CHEBI:29985"/>
    </ligand>
</feature>
<comment type="pathway">
    <text evidence="2 11">Amino-acid biosynthesis; L-serine biosynthesis; L-serine from 3-phospho-D-glycerate: step 2/3.</text>
</comment>
<keyword evidence="5 11" id="KW-0028">Amino-acid biosynthesis</keyword>
<feature type="binding site" evidence="11">
    <location>
        <begin position="76"/>
        <end position="77"/>
    </location>
    <ligand>
        <name>pyridoxal 5'-phosphate</name>
        <dbReference type="ChEBI" id="CHEBI:597326"/>
    </ligand>
</feature>
<name>A0ABW3D7R1_9BACL</name>
<evidence type="ECO:0000256" key="4">
    <source>
        <dbReference type="ARBA" id="ARBA00022576"/>
    </source>
</evidence>
<dbReference type="InterPro" id="IPR015421">
    <property type="entry name" value="PyrdxlP-dep_Trfase_major"/>
</dbReference>
<feature type="binding site" evidence="11">
    <location>
        <position position="152"/>
    </location>
    <ligand>
        <name>pyridoxal 5'-phosphate</name>
        <dbReference type="ChEBI" id="CHEBI:597326"/>
    </ligand>
</feature>
<feature type="binding site" evidence="11">
    <location>
        <begin position="237"/>
        <end position="238"/>
    </location>
    <ligand>
        <name>pyridoxal 5'-phosphate</name>
        <dbReference type="ChEBI" id="CHEBI:597326"/>
    </ligand>
</feature>
<evidence type="ECO:0000256" key="9">
    <source>
        <dbReference type="ARBA" id="ARBA00047630"/>
    </source>
</evidence>
<dbReference type="EC" id="2.6.1.52" evidence="11"/>